<dbReference type="InterPro" id="IPR004843">
    <property type="entry name" value="Calcineurin-like_PHP"/>
</dbReference>
<dbReference type="PANTHER" id="PTHR43143:SF5">
    <property type="entry name" value="SECRETED PROTEIN"/>
    <property type="match status" value="1"/>
</dbReference>
<reference evidence="2" key="1">
    <citation type="submission" date="2022-10" db="EMBL/GenBank/DDBJ databases">
        <title>Gaoshiqiia sediminis gen. nov., sp. nov., isolated from coastal sediment.</title>
        <authorList>
            <person name="Yu W.X."/>
            <person name="Mu D.S."/>
            <person name="Du J.Z."/>
            <person name="Liang Y.Q."/>
        </authorList>
    </citation>
    <scope>NUCLEOTIDE SEQUENCE</scope>
    <source>
        <strain evidence="2">A06</strain>
    </source>
</reference>
<dbReference type="GO" id="GO:0016787">
    <property type="term" value="F:hydrolase activity"/>
    <property type="evidence" value="ECO:0007669"/>
    <property type="project" value="InterPro"/>
</dbReference>
<dbReference type="AlphaFoldDB" id="A0AA41YCE7"/>
<evidence type="ECO:0000313" key="3">
    <source>
        <dbReference type="Proteomes" id="UP001163821"/>
    </source>
</evidence>
<feature type="domain" description="Calcineurin-like phosphoesterase" evidence="1">
    <location>
        <begin position="3"/>
        <end position="215"/>
    </location>
</feature>
<accession>A0AA41YCE7</accession>
<evidence type="ECO:0000313" key="2">
    <source>
        <dbReference type="EMBL" id="MCW0483745.1"/>
    </source>
</evidence>
<dbReference type="Pfam" id="PF00149">
    <property type="entry name" value="Metallophos"/>
    <property type="match status" value="1"/>
</dbReference>
<gene>
    <name evidence="2" type="ORF">N2K84_13455</name>
</gene>
<dbReference type="SUPFAM" id="SSF56300">
    <property type="entry name" value="Metallo-dependent phosphatases"/>
    <property type="match status" value="1"/>
</dbReference>
<comment type="caution">
    <text evidence="2">The sequence shown here is derived from an EMBL/GenBank/DDBJ whole genome shotgun (WGS) entry which is preliminary data.</text>
</comment>
<evidence type="ECO:0000259" key="1">
    <source>
        <dbReference type="Pfam" id="PF00149"/>
    </source>
</evidence>
<dbReference type="Gene3D" id="3.60.21.10">
    <property type="match status" value="1"/>
</dbReference>
<dbReference type="EMBL" id="JAPAAF010000021">
    <property type="protein sequence ID" value="MCW0483745.1"/>
    <property type="molecule type" value="Genomic_DNA"/>
</dbReference>
<sequence>MARFIIVPDTQTYLESYPEVMENQFEWIAKQKNVDFIIHLGDVTQDNREVEWYVAQKNFDKLKVPYAIALGNHDMGSKPGVFADTRQSTLANKYFPVGPADSAFCFEKGKMDNRYHLLKAGKTDWLVLSLAFGPSDEVLEWANQVVGENRDKKIILNTHAYLYLDSTRMGGDDWWRPQAYGIGKDTADTVNDGEQIWEKLVSKHPNFVAVFSGHVLKTGTGLLISEGKQGNQVVQILTNYQRGVDNIERGGNGYLRIVEFNAKNETLDVKTFSTWEEKFHPEAAHHYTIDLKTGNVN</sequence>
<organism evidence="2 3">
    <name type="scientific">Gaoshiqia sediminis</name>
    <dbReference type="NCBI Taxonomy" id="2986998"/>
    <lineage>
        <taxon>Bacteria</taxon>
        <taxon>Pseudomonadati</taxon>
        <taxon>Bacteroidota</taxon>
        <taxon>Bacteroidia</taxon>
        <taxon>Marinilabiliales</taxon>
        <taxon>Prolixibacteraceae</taxon>
        <taxon>Gaoshiqia</taxon>
    </lineage>
</organism>
<keyword evidence="3" id="KW-1185">Reference proteome</keyword>
<protein>
    <submittedName>
        <fullName evidence="2">Metallophosphoesterase</fullName>
    </submittedName>
</protein>
<dbReference type="InterPro" id="IPR029052">
    <property type="entry name" value="Metallo-depent_PP-like"/>
</dbReference>
<dbReference type="Proteomes" id="UP001163821">
    <property type="component" value="Unassembled WGS sequence"/>
</dbReference>
<dbReference type="InterPro" id="IPR051918">
    <property type="entry name" value="STPP_CPPED1"/>
</dbReference>
<dbReference type="PANTHER" id="PTHR43143">
    <property type="entry name" value="METALLOPHOSPHOESTERASE, CALCINEURIN SUPERFAMILY"/>
    <property type="match status" value="1"/>
</dbReference>
<proteinExistence type="predicted"/>
<name>A0AA41YCE7_9BACT</name>
<dbReference type="RefSeq" id="WP_282592339.1">
    <property type="nucleotide sequence ID" value="NZ_JAPAAF010000021.1"/>
</dbReference>